<dbReference type="InterPro" id="IPR025110">
    <property type="entry name" value="AMP-bd_C"/>
</dbReference>
<evidence type="ECO:0008006" key="10">
    <source>
        <dbReference type="Google" id="ProtNLM"/>
    </source>
</evidence>
<evidence type="ECO:0000256" key="2">
    <source>
        <dbReference type="ARBA" id="ARBA00022598"/>
    </source>
</evidence>
<keyword evidence="4" id="KW-0067">ATP-binding</keyword>
<evidence type="ECO:0000256" key="1">
    <source>
        <dbReference type="ARBA" id="ARBA00006432"/>
    </source>
</evidence>
<sequence>MPSDNLIGGAETAVPTAAVDPNSGFCQSNAVFYSRRGPSPLPPADFLDVATFIAAHAHDGGRTALIDAATGTHLTYNQLWRAVGSVSARLSELGLRKGHVVLLLSPNSIFFPVVALSVISVGAVITTVNPVNTPGEIAKQIADSKPSLAFTTHHLLGKLADAFKNGSVSSPVDVVLMDDCSHRYRYPSNTKIVSTLTKMITCPAGSSCSRDRVSQNDVATVLYSSGTTGASKGVLSSHRSLIAVVQNVVRRHRIAVAERGVADGGKVSPAKFLCTIPMFHIYGLTMFSMGLLAAGATVVVVSSFSMDDMLSSIERFGVTDLPLVPPILVSMVKDADRINMKYELGTLERVLCGASPLSKEVAAGFAATYPGVTVSQAYGLTESPWVASMDTAEEVRRQPGAVGKLLPNMEARIVAPESGEGLGVRRTGELWLKGPYVMKGYLNNREATVSTLDANGWLKTGDICYIDDQGFLFVVDRLKELIKYKGYQVAPAELEAVLLTHPQIDDAAVIPVPHKEVGQYPMAYVVRKADSNLSRTDIMAFVAKEVAPYKKVREVEFISAIPKNPSGKILRRNLIKLSTDTRNAPSSKL</sequence>
<keyword evidence="5" id="KW-1133">Transmembrane helix</keyword>
<keyword evidence="5" id="KW-0472">Membrane</keyword>
<evidence type="ECO:0000259" key="7">
    <source>
        <dbReference type="Pfam" id="PF13193"/>
    </source>
</evidence>
<comment type="similarity">
    <text evidence="1">Belongs to the ATP-dependent AMP-binding enzyme family.</text>
</comment>
<reference evidence="8 9" key="1">
    <citation type="submission" date="2024-04" db="EMBL/GenBank/DDBJ databases">
        <authorList>
            <person name="Fracassetti M."/>
        </authorList>
    </citation>
    <scope>NUCLEOTIDE SEQUENCE [LARGE SCALE GENOMIC DNA]</scope>
</reference>
<dbReference type="PROSITE" id="PS00455">
    <property type="entry name" value="AMP_BINDING"/>
    <property type="match status" value="1"/>
</dbReference>
<dbReference type="FunFam" id="3.30.300.30:FF:000007">
    <property type="entry name" value="4-coumarate--CoA ligase 2"/>
    <property type="match status" value="1"/>
</dbReference>
<dbReference type="InterPro" id="IPR000873">
    <property type="entry name" value="AMP-dep_synth/lig_dom"/>
</dbReference>
<accession>A0AAV2CFS5</accession>
<keyword evidence="5" id="KW-0812">Transmembrane</keyword>
<name>A0AAV2CFS5_9ROSI</name>
<evidence type="ECO:0000313" key="9">
    <source>
        <dbReference type="Proteomes" id="UP001497516"/>
    </source>
</evidence>
<dbReference type="PANTHER" id="PTHR24096">
    <property type="entry name" value="LONG-CHAIN-FATTY-ACID--COA LIGASE"/>
    <property type="match status" value="1"/>
</dbReference>
<evidence type="ECO:0000256" key="3">
    <source>
        <dbReference type="ARBA" id="ARBA00022741"/>
    </source>
</evidence>
<evidence type="ECO:0000313" key="8">
    <source>
        <dbReference type="EMBL" id="CAL1355407.1"/>
    </source>
</evidence>
<dbReference type="Gene3D" id="3.30.300.30">
    <property type="match status" value="1"/>
</dbReference>
<dbReference type="SUPFAM" id="SSF56801">
    <property type="entry name" value="Acetyl-CoA synthetase-like"/>
    <property type="match status" value="1"/>
</dbReference>
<organism evidence="8 9">
    <name type="scientific">Linum trigynum</name>
    <dbReference type="NCBI Taxonomy" id="586398"/>
    <lineage>
        <taxon>Eukaryota</taxon>
        <taxon>Viridiplantae</taxon>
        <taxon>Streptophyta</taxon>
        <taxon>Embryophyta</taxon>
        <taxon>Tracheophyta</taxon>
        <taxon>Spermatophyta</taxon>
        <taxon>Magnoliopsida</taxon>
        <taxon>eudicotyledons</taxon>
        <taxon>Gunneridae</taxon>
        <taxon>Pentapetalae</taxon>
        <taxon>rosids</taxon>
        <taxon>fabids</taxon>
        <taxon>Malpighiales</taxon>
        <taxon>Linaceae</taxon>
        <taxon>Linum</taxon>
    </lineage>
</organism>
<dbReference type="CDD" id="cd05904">
    <property type="entry name" value="4CL"/>
    <property type="match status" value="1"/>
</dbReference>
<evidence type="ECO:0000259" key="6">
    <source>
        <dbReference type="Pfam" id="PF00501"/>
    </source>
</evidence>
<dbReference type="Gene3D" id="3.40.50.12780">
    <property type="entry name" value="N-terminal domain of ligase-like"/>
    <property type="match status" value="1"/>
</dbReference>
<protein>
    <recommendedName>
        <fullName evidence="10">4-coumarate--CoA ligase</fullName>
    </recommendedName>
</protein>
<feature type="domain" description="AMP-dependent synthetase/ligase" evidence="6">
    <location>
        <begin position="57"/>
        <end position="442"/>
    </location>
</feature>
<dbReference type="GO" id="GO:0005777">
    <property type="term" value="C:peroxisome"/>
    <property type="evidence" value="ECO:0007669"/>
    <property type="project" value="TreeGrafter"/>
</dbReference>
<dbReference type="Pfam" id="PF00501">
    <property type="entry name" value="AMP-binding"/>
    <property type="match status" value="1"/>
</dbReference>
<feature type="domain" description="AMP-binding enzyme C-terminal" evidence="7">
    <location>
        <begin position="493"/>
        <end position="568"/>
    </location>
</feature>
<dbReference type="InterPro" id="IPR020845">
    <property type="entry name" value="AMP-binding_CS"/>
</dbReference>
<dbReference type="InterPro" id="IPR042099">
    <property type="entry name" value="ANL_N_sf"/>
</dbReference>
<dbReference type="Proteomes" id="UP001497516">
    <property type="component" value="Chromosome 1"/>
</dbReference>
<feature type="transmembrane region" description="Helical" evidence="5">
    <location>
        <begin position="279"/>
        <end position="301"/>
    </location>
</feature>
<dbReference type="InterPro" id="IPR045851">
    <property type="entry name" value="AMP-bd_C_sf"/>
</dbReference>
<dbReference type="Pfam" id="PF13193">
    <property type="entry name" value="AMP-binding_C"/>
    <property type="match status" value="1"/>
</dbReference>
<proteinExistence type="inferred from homology"/>
<dbReference type="GO" id="GO:0016405">
    <property type="term" value="F:CoA-ligase activity"/>
    <property type="evidence" value="ECO:0007669"/>
    <property type="project" value="TreeGrafter"/>
</dbReference>
<keyword evidence="9" id="KW-1185">Reference proteome</keyword>
<dbReference type="PANTHER" id="PTHR24096:SF413">
    <property type="entry name" value="PEROXISOMAL OPC-8:0-COA LIGASE 1"/>
    <property type="match status" value="1"/>
</dbReference>
<keyword evidence="3" id="KW-0547">Nucleotide-binding</keyword>
<evidence type="ECO:0000256" key="4">
    <source>
        <dbReference type="ARBA" id="ARBA00022840"/>
    </source>
</evidence>
<dbReference type="EMBL" id="OZ034813">
    <property type="protein sequence ID" value="CAL1355407.1"/>
    <property type="molecule type" value="Genomic_DNA"/>
</dbReference>
<evidence type="ECO:0000256" key="5">
    <source>
        <dbReference type="SAM" id="Phobius"/>
    </source>
</evidence>
<keyword evidence="2" id="KW-0436">Ligase</keyword>
<gene>
    <name evidence="8" type="ORF">LTRI10_LOCUS3173</name>
</gene>
<dbReference type="AlphaFoldDB" id="A0AAV2CFS5"/>
<dbReference type="FunFam" id="3.40.50.12780:FF:000003">
    <property type="entry name" value="Long-chain-fatty-acid--CoA ligase FadD"/>
    <property type="match status" value="1"/>
</dbReference>
<dbReference type="GO" id="GO:0005524">
    <property type="term" value="F:ATP binding"/>
    <property type="evidence" value="ECO:0007669"/>
    <property type="project" value="UniProtKB-KW"/>
</dbReference>